<evidence type="ECO:0000256" key="5">
    <source>
        <dbReference type="ARBA" id="ARBA00023004"/>
    </source>
</evidence>
<dbReference type="EMBL" id="CAMAPC010000002">
    <property type="protein sequence ID" value="CAH9051739.1"/>
    <property type="molecule type" value="Genomic_DNA"/>
</dbReference>
<dbReference type="Proteomes" id="UP001152467">
    <property type="component" value="Unassembled WGS sequence"/>
</dbReference>
<keyword evidence="1" id="KW-0813">Transport</keyword>
<dbReference type="AlphaFoldDB" id="A0A9W4QSW4"/>
<evidence type="ECO:0000256" key="3">
    <source>
        <dbReference type="ARBA" id="ARBA00022723"/>
    </source>
</evidence>
<feature type="transmembrane region" description="Helical" evidence="6">
    <location>
        <begin position="87"/>
        <end position="105"/>
    </location>
</feature>
<keyword evidence="5" id="KW-0408">Iron</keyword>
<keyword evidence="6" id="KW-0812">Transmembrane</keyword>
<dbReference type="GO" id="GO:0020037">
    <property type="term" value="F:heme binding"/>
    <property type="evidence" value="ECO:0007669"/>
    <property type="project" value="InterPro"/>
</dbReference>
<evidence type="ECO:0000256" key="1">
    <source>
        <dbReference type="ARBA" id="ARBA00022448"/>
    </source>
</evidence>
<dbReference type="GO" id="GO:0046872">
    <property type="term" value="F:metal ion binding"/>
    <property type="evidence" value="ECO:0007669"/>
    <property type="project" value="UniProtKB-KW"/>
</dbReference>
<keyword evidence="6" id="KW-1133">Transmembrane helix</keyword>
<proteinExistence type="predicted"/>
<name>A0A9W4QSW4_9GAMM</name>
<dbReference type="InterPro" id="IPR019020">
    <property type="entry name" value="Cyt-c552/DMSO_Rdtase_haem-bd"/>
</dbReference>
<gene>
    <name evidence="8" type="ORF">PSECIP111854_00822</name>
</gene>
<feature type="transmembrane region" description="Helical" evidence="6">
    <location>
        <begin position="48"/>
        <end position="67"/>
    </location>
</feature>
<keyword evidence="4" id="KW-0249">Electron transport</keyword>
<reference evidence="8" key="1">
    <citation type="submission" date="2022-07" db="EMBL/GenBank/DDBJ databases">
        <authorList>
            <person name="Criscuolo A."/>
        </authorList>
    </citation>
    <scope>NUCLEOTIDE SEQUENCE</scope>
    <source>
        <strain evidence="8">CIP111854</strain>
    </source>
</reference>
<evidence type="ECO:0000256" key="6">
    <source>
        <dbReference type="SAM" id="Phobius"/>
    </source>
</evidence>
<keyword evidence="9" id="KW-1185">Reference proteome</keyword>
<protein>
    <recommendedName>
        <fullName evidence="7">Cytochrome c-552/DMSO reductase-like haem-binding domain-containing protein</fullName>
    </recommendedName>
</protein>
<sequence length="500" mass="57672">MRRFTFIILHYVVILSITASLLSGLRIATLNKPYLLQFSAVLPNGQVHTLHLISGITILVLVCYYIFFRRRYKKVTVQSNYHKFITYLGYLSIGSSVLSGSLLLLDWLPQQFVPVHYYSALVMLIYLLLHSWVYILQLGHKVLKKVFYIPLRFIPYQLTVALTLVTCALFYYMQSLTHTLNITPISSNVLMEIDGIGNEPQWQKAASLLVDTHHGANFYNGYTPVQIKALSNHKETFFLFRWADPTQSLNHLPLIKTRSGWKVKENGFYHFDEQSYYEDKFAVMLSDSCQFGADGTIHLGKQPFTHHPSNWHGKGYHASLDGRVRDLWHWKAVRTNDMVLADDNFFGPLAVPLNGQRRYKAGYLIDSKESGAYVMNWQWYSSHMIIPKRLPKEKSNTSEPVLDWFASTPYQVSLDTYPVNAQLSSVLYRSNRFEGDRADVRAKGQWQAGYWTLELVRQNQTHSAHDIALNNGTCIWVSAFDSSQIAHSRHQRAIKLRYSL</sequence>
<dbReference type="RefSeq" id="WP_261625823.1">
    <property type="nucleotide sequence ID" value="NZ_CAMAPC010000002.1"/>
</dbReference>
<evidence type="ECO:0000313" key="8">
    <source>
        <dbReference type="EMBL" id="CAH9051739.1"/>
    </source>
</evidence>
<dbReference type="GO" id="GO:0022904">
    <property type="term" value="P:respiratory electron transport chain"/>
    <property type="evidence" value="ECO:0007669"/>
    <property type="project" value="InterPro"/>
</dbReference>
<dbReference type="SMART" id="SM00887">
    <property type="entry name" value="EB_dh"/>
    <property type="match status" value="1"/>
</dbReference>
<dbReference type="Pfam" id="PF09459">
    <property type="entry name" value="EB_dh"/>
    <property type="match status" value="1"/>
</dbReference>
<evidence type="ECO:0000259" key="7">
    <source>
        <dbReference type="SMART" id="SM00887"/>
    </source>
</evidence>
<accession>A0A9W4QSW4</accession>
<dbReference type="GO" id="GO:0016020">
    <property type="term" value="C:membrane"/>
    <property type="evidence" value="ECO:0007669"/>
    <property type="project" value="InterPro"/>
</dbReference>
<keyword evidence="2" id="KW-0349">Heme</keyword>
<dbReference type="InterPro" id="IPR016174">
    <property type="entry name" value="Di-haem_cyt_TM"/>
</dbReference>
<dbReference type="Gene3D" id="2.60.40.1190">
    <property type="match status" value="1"/>
</dbReference>
<dbReference type="CDD" id="cd09625">
    <property type="entry name" value="DOMON_like_cytochrome"/>
    <property type="match status" value="1"/>
</dbReference>
<organism evidence="8 9">
    <name type="scientific">Pseudoalteromonas holothuriae</name>
    <dbReference type="NCBI Taxonomy" id="2963714"/>
    <lineage>
        <taxon>Bacteria</taxon>
        <taxon>Pseudomonadati</taxon>
        <taxon>Pseudomonadota</taxon>
        <taxon>Gammaproteobacteria</taxon>
        <taxon>Alteromonadales</taxon>
        <taxon>Pseudoalteromonadaceae</taxon>
        <taxon>Pseudoalteromonas</taxon>
    </lineage>
</organism>
<feature type="transmembrane region" description="Helical" evidence="6">
    <location>
        <begin position="117"/>
        <end position="136"/>
    </location>
</feature>
<keyword evidence="3" id="KW-0479">Metal-binding</keyword>
<evidence type="ECO:0000313" key="9">
    <source>
        <dbReference type="Proteomes" id="UP001152467"/>
    </source>
</evidence>
<keyword evidence="6" id="KW-0472">Membrane</keyword>
<evidence type="ECO:0000256" key="2">
    <source>
        <dbReference type="ARBA" id="ARBA00022617"/>
    </source>
</evidence>
<feature type="domain" description="Cytochrome c-552/DMSO reductase-like haem-binding" evidence="7">
    <location>
        <begin position="199"/>
        <end position="492"/>
    </location>
</feature>
<feature type="transmembrane region" description="Helical" evidence="6">
    <location>
        <begin position="156"/>
        <end position="173"/>
    </location>
</feature>
<feature type="transmembrane region" description="Helical" evidence="6">
    <location>
        <begin position="7"/>
        <end position="28"/>
    </location>
</feature>
<dbReference type="SUPFAM" id="SSF81342">
    <property type="entry name" value="Transmembrane di-heme cytochromes"/>
    <property type="match status" value="1"/>
</dbReference>
<comment type="caution">
    <text evidence="8">The sequence shown here is derived from an EMBL/GenBank/DDBJ whole genome shotgun (WGS) entry which is preliminary data.</text>
</comment>
<evidence type="ECO:0000256" key="4">
    <source>
        <dbReference type="ARBA" id="ARBA00022982"/>
    </source>
</evidence>